<accession>A0A437SCT3</accession>
<name>A0A437SCT3_BACTU</name>
<dbReference type="HAMAP" id="MF_00436">
    <property type="entry name" value="Hfq"/>
    <property type="match status" value="1"/>
</dbReference>
<dbReference type="RefSeq" id="WP_127814597.1">
    <property type="nucleotide sequence ID" value="NZ_LDER01000372.1"/>
</dbReference>
<evidence type="ECO:0000256" key="1">
    <source>
        <dbReference type="ARBA" id="ARBA00022884"/>
    </source>
</evidence>
<comment type="similarity">
    <text evidence="3">Belongs to the Hfq family.</text>
</comment>
<evidence type="ECO:0000259" key="4">
    <source>
        <dbReference type="PROSITE" id="PS52002"/>
    </source>
</evidence>
<evidence type="ECO:0000313" key="5">
    <source>
        <dbReference type="EMBL" id="RVU60724.1"/>
    </source>
</evidence>
<dbReference type="InterPro" id="IPR010920">
    <property type="entry name" value="LSM_dom_sf"/>
</dbReference>
<evidence type="ECO:0000256" key="3">
    <source>
        <dbReference type="HAMAP-Rule" id="MF_00436"/>
    </source>
</evidence>
<evidence type="ECO:0000313" key="6">
    <source>
        <dbReference type="Proteomes" id="UP000286687"/>
    </source>
</evidence>
<dbReference type="SUPFAM" id="SSF50182">
    <property type="entry name" value="Sm-like ribonucleoproteins"/>
    <property type="match status" value="1"/>
</dbReference>
<dbReference type="EMBL" id="LDER01000372">
    <property type="protein sequence ID" value="RVU60724.1"/>
    <property type="molecule type" value="Genomic_DNA"/>
</dbReference>
<dbReference type="PANTHER" id="PTHR34772">
    <property type="entry name" value="RNA-BINDING PROTEIN HFQ"/>
    <property type="match status" value="1"/>
</dbReference>
<dbReference type="GO" id="GO:0003723">
    <property type="term" value="F:RNA binding"/>
    <property type="evidence" value="ECO:0007669"/>
    <property type="project" value="UniProtKB-UniRule"/>
</dbReference>
<proteinExistence type="inferred from homology"/>
<dbReference type="Proteomes" id="UP000286687">
    <property type="component" value="Unassembled WGS sequence"/>
</dbReference>
<comment type="function">
    <text evidence="3">RNA chaperone that binds small regulatory RNA (sRNAs) and mRNAs to facilitate mRNA translational regulation in response to envelope stress, environmental stress and changes in metabolite concentrations. Also binds with high specificity to tRNAs.</text>
</comment>
<sequence length="77" mass="9008">MERKPQVLQEKRTKDMVSFQEQVLQEAVQRKKNMTMILVNGFHIKGTITGYDLYSILLEVDGKQQLVYKHAISTIRL</sequence>
<dbReference type="GO" id="GO:0043487">
    <property type="term" value="P:regulation of RNA stability"/>
    <property type="evidence" value="ECO:0007669"/>
    <property type="project" value="TreeGrafter"/>
</dbReference>
<comment type="caution">
    <text evidence="5">The sequence shown here is derived from an EMBL/GenBank/DDBJ whole genome shotgun (WGS) entry which is preliminary data.</text>
</comment>
<dbReference type="InterPro" id="IPR047575">
    <property type="entry name" value="Sm"/>
</dbReference>
<keyword evidence="2 3" id="KW-0346">Stress response</keyword>
<dbReference type="PANTHER" id="PTHR34772:SF1">
    <property type="entry name" value="RNA-BINDING PROTEIN HFQ"/>
    <property type="match status" value="1"/>
</dbReference>
<reference evidence="5 6" key="1">
    <citation type="submission" date="2018-01" db="EMBL/GenBank/DDBJ databases">
        <title>Complete genome sequence of G25-42.</title>
        <authorList>
            <person name="Zheng Z."/>
            <person name="Sun M."/>
        </authorList>
    </citation>
    <scope>NUCLEOTIDE SEQUENCE [LARGE SCALE GENOMIC DNA]</scope>
    <source>
        <strain evidence="5 6">G25-42</strain>
    </source>
</reference>
<dbReference type="Pfam" id="PF17209">
    <property type="entry name" value="Hfq"/>
    <property type="match status" value="1"/>
</dbReference>
<dbReference type="InterPro" id="IPR005001">
    <property type="entry name" value="Hfq"/>
</dbReference>
<dbReference type="AlphaFoldDB" id="A0A437SCT3"/>
<keyword evidence="1 3" id="KW-0694">RNA-binding</keyword>
<evidence type="ECO:0000256" key="2">
    <source>
        <dbReference type="ARBA" id="ARBA00023016"/>
    </source>
</evidence>
<dbReference type="GO" id="GO:0006355">
    <property type="term" value="P:regulation of DNA-templated transcription"/>
    <property type="evidence" value="ECO:0007669"/>
    <property type="project" value="InterPro"/>
</dbReference>
<dbReference type="NCBIfam" id="TIGR02383">
    <property type="entry name" value="Hfq"/>
    <property type="match status" value="1"/>
</dbReference>
<gene>
    <name evidence="3 5" type="primary">hfq</name>
    <name evidence="5" type="ORF">BM74_29945</name>
</gene>
<dbReference type="GO" id="GO:0045974">
    <property type="term" value="P:regulation of translation, ncRNA-mediated"/>
    <property type="evidence" value="ECO:0007669"/>
    <property type="project" value="TreeGrafter"/>
</dbReference>
<protein>
    <recommendedName>
        <fullName evidence="3">RNA-binding protein Hfq</fullName>
    </recommendedName>
</protein>
<feature type="domain" description="Sm" evidence="4">
    <location>
        <begin position="21"/>
        <end position="77"/>
    </location>
</feature>
<dbReference type="GO" id="GO:0005829">
    <property type="term" value="C:cytosol"/>
    <property type="evidence" value="ECO:0007669"/>
    <property type="project" value="TreeGrafter"/>
</dbReference>
<dbReference type="CDD" id="cd01716">
    <property type="entry name" value="Hfq"/>
    <property type="match status" value="1"/>
</dbReference>
<dbReference type="PROSITE" id="PS52002">
    <property type="entry name" value="SM"/>
    <property type="match status" value="1"/>
</dbReference>
<comment type="subunit">
    <text evidence="3">Homohexamer.</text>
</comment>
<organism evidence="5 6">
    <name type="scientific">Bacillus thuringiensis</name>
    <dbReference type="NCBI Taxonomy" id="1428"/>
    <lineage>
        <taxon>Bacteria</taxon>
        <taxon>Bacillati</taxon>
        <taxon>Bacillota</taxon>
        <taxon>Bacilli</taxon>
        <taxon>Bacillales</taxon>
        <taxon>Bacillaceae</taxon>
        <taxon>Bacillus</taxon>
        <taxon>Bacillus cereus group</taxon>
    </lineage>
</organism>
<dbReference type="Gene3D" id="2.30.30.100">
    <property type="match status" value="1"/>
</dbReference>